<dbReference type="PANTHER" id="PTHR47643">
    <property type="entry name" value="TPR DOMAIN PROTEIN (AFU_ORTHOLOGUE AFUA_5G12710)"/>
    <property type="match status" value="1"/>
</dbReference>
<dbReference type="SUPFAM" id="SSF82199">
    <property type="entry name" value="SET domain"/>
    <property type="match status" value="1"/>
</dbReference>
<feature type="repeat" description="TPR" evidence="1">
    <location>
        <begin position="297"/>
        <end position="330"/>
    </location>
</feature>
<name>A0A365MWA7_GIBIN</name>
<evidence type="ECO:0000256" key="1">
    <source>
        <dbReference type="PROSITE-ProRule" id="PRU00339"/>
    </source>
</evidence>
<keyword evidence="1" id="KW-0802">TPR repeat</keyword>
<dbReference type="InterPro" id="IPR053209">
    <property type="entry name" value="Gramillin-biosynth_MTr"/>
</dbReference>
<dbReference type="InterPro" id="IPR001214">
    <property type="entry name" value="SET_dom"/>
</dbReference>
<sequence>MANNTIFMSAEESERIQRTIKDIARLGAKQAGQSRELADPKSLIEQAISTSLMQEMSSAAFGFGLPKKPRETMVAYGIGKQYLPSTAKLADLQPMAIKDLRMETHHRGFFLSLRRVSPVSILQASSWTVVKCQSSDEVERLEVFLHTSQYGNNILEIASDLVIKEPYYTLNAQGKCTIRIDHPSDLVVIAISENPESWRDKEQYSGRPDFVSPDEYKRKGNDALLRKKNYAEAYFRYTEGLERLKSGEDGETVRKDLHRNRAHVNLQLQRFDEAISDALNSLTSNDGEAKALKSLDAKAYNRAGIAAYSQGEFLKARSYFEQQDRLQPDDQQPKLHLRRIDARLREEANGTYNMSKIVSNLSKMGGRPDAASYRGPTEIKNSPGAGRGLFATRDVETNEIILCEKAFCAAWSHEAETFTALACDIREDAAIKVFPAGLHKAVVKKLLNNPSQVKKVLRLHGEYHGIGGKLQEVDGLPVIDTFQIHDIIQRNAFGLGQQTEDEDVSNASTGLWIRASYINHSCIPNAKKDFVGDLIIFRATRRIAAGEEITHSYDESSDFGARKANIRRTWNFECRCKLCLVEGAESEDVKKRRRQAEEKARSFVETNNPSGTSRAMMRKAKMLRQILNETYDEKSYKGLPRQALAVIDEWLRLAVPASFHMSETAKHIRDSS</sequence>
<reference evidence="3 4" key="1">
    <citation type="submission" date="2017-12" db="EMBL/GenBank/DDBJ databases">
        <title>Genome sequence of the mycotoxigenic crop pathogen Fusarium proliferatum, strain ITEM 2341 from Date Palm.</title>
        <authorList>
            <person name="Almiman B.F."/>
            <person name="Shittu T.A."/>
            <person name="Muthumeenakshi S."/>
            <person name="Baroncelli R."/>
            <person name="Sreenivasaprasada S."/>
        </authorList>
    </citation>
    <scope>NUCLEOTIDE SEQUENCE [LARGE SCALE GENOMIC DNA]</scope>
    <source>
        <strain evidence="3 4">ITEM 2341</strain>
    </source>
</reference>
<dbReference type="InterPro" id="IPR046341">
    <property type="entry name" value="SET_dom_sf"/>
</dbReference>
<evidence type="ECO:0000259" key="2">
    <source>
        <dbReference type="PROSITE" id="PS50280"/>
    </source>
</evidence>
<dbReference type="EMBL" id="PKMI01000038">
    <property type="protein sequence ID" value="RBA12806.1"/>
    <property type="molecule type" value="Genomic_DNA"/>
</dbReference>
<dbReference type="Gene3D" id="1.25.40.10">
    <property type="entry name" value="Tetratricopeptide repeat domain"/>
    <property type="match status" value="1"/>
</dbReference>
<evidence type="ECO:0000313" key="3">
    <source>
        <dbReference type="EMBL" id="RBA12806.1"/>
    </source>
</evidence>
<feature type="domain" description="SET" evidence="2">
    <location>
        <begin position="375"/>
        <end position="554"/>
    </location>
</feature>
<dbReference type="InterPro" id="IPR011990">
    <property type="entry name" value="TPR-like_helical_dom_sf"/>
</dbReference>
<dbReference type="AlphaFoldDB" id="A0A365MWA7"/>
<evidence type="ECO:0000313" key="4">
    <source>
        <dbReference type="Proteomes" id="UP000251714"/>
    </source>
</evidence>
<comment type="caution">
    <text evidence="3">The sequence shown here is derived from an EMBL/GenBank/DDBJ whole genome shotgun (WGS) entry which is preliminary data.</text>
</comment>
<protein>
    <recommendedName>
        <fullName evidence="2">SET domain-containing protein</fullName>
    </recommendedName>
</protein>
<dbReference type="SMART" id="SM00317">
    <property type="entry name" value="SET"/>
    <property type="match status" value="1"/>
</dbReference>
<dbReference type="Proteomes" id="UP000251714">
    <property type="component" value="Unassembled WGS sequence"/>
</dbReference>
<dbReference type="InterPro" id="IPR019734">
    <property type="entry name" value="TPR_rpt"/>
</dbReference>
<proteinExistence type="predicted"/>
<dbReference type="Gene3D" id="2.170.270.10">
    <property type="entry name" value="SET domain"/>
    <property type="match status" value="1"/>
</dbReference>
<dbReference type="PROSITE" id="PS50005">
    <property type="entry name" value="TPR"/>
    <property type="match status" value="1"/>
</dbReference>
<dbReference type="PANTHER" id="PTHR47643:SF2">
    <property type="entry name" value="TPR DOMAIN PROTEIN (AFU_ORTHOLOGUE AFUA_5G12710)"/>
    <property type="match status" value="1"/>
</dbReference>
<gene>
    <name evidence="3" type="ORF">FPRO05_14138</name>
</gene>
<accession>A0A365MWA7</accession>
<dbReference type="PROSITE" id="PS50280">
    <property type="entry name" value="SET"/>
    <property type="match status" value="1"/>
</dbReference>
<organism evidence="3 4">
    <name type="scientific">Gibberella intermedia</name>
    <name type="common">Bulb rot disease fungus</name>
    <name type="synonym">Fusarium proliferatum</name>
    <dbReference type="NCBI Taxonomy" id="948311"/>
    <lineage>
        <taxon>Eukaryota</taxon>
        <taxon>Fungi</taxon>
        <taxon>Dikarya</taxon>
        <taxon>Ascomycota</taxon>
        <taxon>Pezizomycotina</taxon>
        <taxon>Sordariomycetes</taxon>
        <taxon>Hypocreomycetidae</taxon>
        <taxon>Hypocreales</taxon>
        <taxon>Nectriaceae</taxon>
        <taxon>Fusarium</taxon>
        <taxon>Fusarium fujikuroi species complex</taxon>
    </lineage>
</organism>
<dbReference type="SUPFAM" id="SSF48452">
    <property type="entry name" value="TPR-like"/>
    <property type="match status" value="1"/>
</dbReference>
<dbReference type="Pfam" id="PF00856">
    <property type="entry name" value="SET"/>
    <property type="match status" value="1"/>
</dbReference>